<evidence type="ECO:0000313" key="2">
    <source>
        <dbReference type="EMBL" id="MZR13936.1"/>
    </source>
</evidence>
<feature type="chain" id="PRO_5033023753" evidence="1">
    <location>
        <begin position="21"/>
        <end position="132"/>
    </location>
</feature>
<gene>
    <name evidence="2" type="ORF">GQE99_13020</name>
</gene>
<evidence type="ECO:0000256" key="1">
    <source>
        <dbReference type="SAM" id="SignalP"/>
    </source>
</evidence>
<feature type="signal peptide" evidence="1">
    <location>
        <begin position="1"/>
        <end position="20"/>
    </location>
</feature>
<keyword evidence="1" id="KW-0732">Signal</keyword>
<accession>A0A845M2Z4</accession>
<name>A0A845M2Z4_9RHOB</name>
<sequence length="132" mass="14621">MIRRAILGAAMLCASAGAAAAQDAKQILTMTKPNWIAVREYDGQDLLYFTNLLAWRCGVERIRFAVNGERLDRLEHEPCHEDEAAPNALYSEDILPYVAYPLGSVESVAVEVSYPDGSTDSADYERAKVLIR</sequence>
<dbReference type="AlphaFoldDB" id="A0A845M2Z4"/>
<keyword evidence="3" id="KW-1185">Reference proteome</keyword>
<dbReference type="Proteomes" id="UP000467322">
    <property type="component" value="Unassembled WGS sequence"/>
</dbReference>
<comment type="caution">
    <text evidence="2">The sequence shown here is derived from an EMBL/GenBank/DDBJ whole genome shotgun (WGS) entry which is preliminary data.</text>
</comment>
<evidence type="ECO:0000313" key="3">
    <source>
        <dbReference type="Proteomes" id="UP000467322"/>
    </source>
</evidence>
<organism evidence="2 3">
    <name type="scientific">Maritimibacter harenae</name>
    <dbReference type="NCBI Taxonomy" id="2606218"/>
    <lineage>
        <taxon>Bacteria</taxon>
        <taxon>Pseudomonadati</taxon>
        <taxon>Pseudomonadota</taxon>
        <taxon>Alphaproteobacteria</taxon>
        <taxon>Rhodobacterales</taxon>
        <taxon>Roseobacteraceae</taxon>
        <taxon>Maritimibacter</taxon>
    </lineage>
</organism>
<dbReference type="EMBL" id="WTUX01000017">
    <property type="protein sequence ID" value="MZR13936.1"/>
    <property type="molecule type" value="Genomic_DNA"/>
</dbReference>
<reference evidence="2 3" key="1">
    <citation type="submission" date="2019-12" db="EMBL/GenBank/DDBJ databases">
        <title>Maritimibacter sp. nov. sp. isolated from sea sand.</title>
        <authorList>
            <person name="Kim J."/>
            <person name="Jeong S.E."/>
            <person name="Jung H.S."/>
            <person name="Jeon C.O."/>
        </authorList>
    </citation>
    <scope>NUCLEOTIDE SEQUENCE [LARGE SCALE GENOMIC DNA]</scope>
    <source>
        <strain evidence="2 3">DP07</strain>
    </source>
</reference>
<dbReference type="RefSeq" id="WP_161352065.1">
    <property type="nucleotide sequence ID" value="NZ_WTUX01000017.1"/>
</dbReference>
<proteinExistence type="predicted"/>
<protein>
    <submittedName>
        <fullName evidence="2">Uncharacterized protein</fullName>
    </submittedName>
</protein>